<organism evidence="1 2">
    <name type="scientific">Mycetomoellerius zeteki</name>
    <dbReference type="NCBI Taxonomy" id="64791"/>
    <lineage>
        <taxon>Eukaryota</taxon>
        <taxon>Metazoa</taxon>
        <taxon>Ecdysozoa</taxon>
        <taxon>Arthropoda</taxon>
        <taxon>Hexapoda</taxon>
        <taxon>Insecta</taxon>
        <taxon>Pterygota</taxon>
        <taxon>Neoptera</taxon>
        <taxon>Endopterygota</taxon>
        <taxon>Hymenoptera</taxon>
        <taxon>Apocrita</taxon>
        <taxon>Aculeata</taxon>
        <taxon>Formicoidea</taxon>
        <taxon>Formicidae</taxon>
        <taxon>Myrmicinae</taxon>
        <taxon>Mycetomoellerius</taxon>
    </lineage>
</organism>
<dbReference type="Proteomes" id="UP000075809">
    <property type="component" value="Unassembled WGS sequence"/>
</dbReference>
<evidence type="ECO:0000313" key="2">
    <source>
        <dbReference type="Proteomes" id="UP000075809"/>
    </source>
</evidence>
<sequence length="413" mass="47264">LSDKIIRQTSINPFDERSVDFSFDSHGRTAVSSLVTQELIHGGWCRHICKGGQGVVTLVITLYFEVLVEIIASIWKNPYIIPIYYFIYLLPYITQRRLLKSRHVFEWATLGIHHDSKLSRDAIFFLACKGKWRIPDFERSSVTTRLIPVAITSQALNLLSINNEEQQQYVASFTKILRLFACVEVMFLHFPYLFRNLHASLNNDEVNLKFAKALKFLSVNKSTSIIVSHTQFWNTTNLTIKNANNVNNINSNLYCNNVERNEVSVILVEDLLLAAGDFYTSTSNVNAVDLSPRSTNPVPRGKIERMRVGFQNPNARAIANRITRIGSSDDLTNFRLKKNTASFIVASEIDRLHLHRCYIYMVCTQLSLGRQPPRNHEQVLIANQSWTAKRWTRQVDASKRIIDPSIDNDTGEN</sequence>
<name>A0A151XAG4_9HYME</name>
<accession>A0A151XAG4</accession>
<gene>
    <name evidence="1" type="ORF">ALC60_03800</name>
</gene>
<feature type="non-terminal residue" evidence="1">
    <location>
        <position position="1"/>
    </location>
</feature>
<reference evidence="1 2" key="1">
    <citation type="submission" date="2015-09" db="EMBL/GenBank/DDBJ databases">
        <title>Trachymyrmex zeteki WGS genome.</title>
        <authorList>
            <person name="Nygaard S."/>
            <person name="Hu H."/>
            <person name="Boomsma J."/>
            <person name="Zhang G."/>
        </authorList>
    </citation>
    <scope>NUCLEOTIDE SEQUENCE [LARGE SCALE GENOMIC DNA]</scope>
    <source>
        <strain evidence="1">Tzet28-1</strain>
        <tissue evidence="1">Whole body</tissue>
    </source>
</reference>
<dbReference type="EMBL" id="KQ982351">
    <property type="protein sequence ID" value="KYQ57278.1"/>
    <property type="molecule type" value="Genomic_DNA"/>
</dbReference>
<dbReference type="AlphaFoldDB" id="A0A151XAG4"/>
<proteinExistence type="predicted"/>
<keyword evidence="2" id="KW-1185">Reference proteome</keyword>
<evidence type="ECO:0000313" key="1">
    <source>
        <dbReference type="EMBL" id="KYQ57278.1"/>
    </source>
</evidence>
<protein>
    <submittedName>
        <fullName evidence="1">Uncharacterized protein</fullName>
    </submittedName>
</protein>